<dbReference type="OrthoDB" id="3527137at2759"/>
<keyword evidence="3" id="KW-1185">Reference proteome</keyword>
<evidence type="ECO:0000313" key="2">
    <source>
        <dbReference type="EMBL" id="KAJ5181287.1"/>
    </source>
</evidence>
<evidence type="ECO:0000259" key="1">
    <source>
        <dbReference type="Pfam" id="PF24968"/>
    </source>
</evidence>
<comment type="caution">
    <text evidence="2">The sequence shown here is derived from an EMBL/GenBank/DDBJ whole genome shotgun (WGS) entry which is preliminary data.</text>
</comment>
<organism evidence="2 3">
    <name type="scientific">Penicillium cf. griseofulvum</name>
    <dbReference type="NCBI Taxonomy" id="2972120"/>
    <lineage>
        <taxon>Eukaryota</taxon>
        <taxon>Fungi</taxon>
        <taxon>Dikarya</taxon>
        <taxon>Ascomycota</taxon>
        <taxon>Pezizomycotina</taxon>
        <taxon>Eurotiomycetes</taxon>
        <taxon>Eurotiomycetidae</taxon>
        <taxon>Eurotiales</taxon>
        <taxon>Aspergillaceae</taxon>
        <taxon>Penicillium</taxon>
    </lineage>
</organism>
<feature type="domain" description="DUF7770" evidence="1">
    <location>
        <begin position="40"/>
        <end position="179"/>
    </location>
</feature>
<proteinExistence type="predicted"/>
<dbReference type="InterPro" id="IPR056672">
    <property type="entry name" value="DUF7770"/>
</dbReference>
<dbReference type="EMBL" id="JAPQKP010000008">
    <property type="protein sequence ID" value="KAJ5181287.1"/>
    <property type="molecule type" value="Genomic_DNA"/>
</dbReference>
<gene>
    <name evidence="2" type="ORF">N7472_011247</name>
</gene>
<reference evidence="2" key="1">
    <citation type="submission" date="2022-11" db="EMBL/GenBank/DDBJ databases">
        <authorList>
            <person name="Petersen C."/>
        </authorList>
    </citation>
    <scope>NUCLEOTIDE SEQUENCE</scope>
    <source>
        <strain evidence="2">IBT 16849</strain>
    </source>
</reference>
<accession>A0A9W9IP03</accession>
<sequence>MNFQPPTFQAVRFIRSTEKETILNSNVLLLYAVGGETLSEGGNHWCLYLDIGLGQSVCIDITPSYNVPGVKIPGGSKAFMLISILPSLSFVSAKKSVGMQVRAGAKVKDFVDLLIQKNRHRYKFNAQGQGCRYWTDDQITLFQKSGLIVNSSQILEAREAILTKYPSLVRYPLVIGNYY</sequence>
<dbReference type="Proteomes" id="UP001150879">
    <property type="component" value="Unassembled WGS sequence"/>
</dbReference>
<name>A0A9W9IP03_9EURO</name>
<evidence type="ECO:0000313" key="3">
    <source>
        <dbReference type="Proteomes" id="UP001150879"/>
    </source>
</evidence>
<dbReference type="AlphaFoldDB" id="A0A9W9IP03"/>
<reference evidence="2" key="2">
    <citation type="journal article" date="2023" name="IMA Fungus">
        <title>Comparative genomic study of the Penicillium genus elucidates a diverse pangenome and 15 lateral gene transfer events.</title>
        <authorList>
            <person name="Petersen C."/>
            <person name="Sorensen T."/>
            <person name="Nielsen M.R."/>
            <person name="Sondergaard T.E."/>
            <person name="Sorensen J.L."/>
            <person name="Fitzpatrick D.A."/>
            <person name="Frisvad J.C."/>
            <person name="Nielsen K.L."/>
        </authorList>
    </citation>
    <scope>NUCLEOTIDE SEQUENCE</scope>
    <source>
        <strain evidence="2">IBT 16849</strain>
    </source>
</reference>
<protein>
    <recommendedName>
        <fullName evidence="1">DUF7770 domain-containing protein</fullName>
    </recommendedName>
</protein>
<dbReference type="Pfam" id="PF24968">
    <property type="entry name" value="DUF7770"/>
    <property type="match status" value="1"/>
</dbReference>